<evidence type="ECO:0000313" key="3">
    <source>
        <dbReference type="Proteomes" id="UP000481153"/>
    </source>
</evidence>
<feature type="region of interest" description="Disordered" evidence="1">
    <location>
        <begin position="393"/>
        <end position="413"/>
    </location>
</feature>
<proteinExistence type="predicted"/>
<sequence length="413" mass="46372">MGQLVQVAKIIVETDAARPNLPVRASPVRANDVAAYLARIKPAFDRAMECSTKQQLFDYLCQLEAEYMADRASVDNFAHIVHRMYPAKTDLRPWRHGAAATACPYPHCRVPLTADQTFSLYVMGQSVRCRICRCDLSMDTFRLAAFLHDFPTFPLEPTTKTTPLTMPLLHKNSSRESYERDVLRAVFWHETQTKSTPMDLVLAMAKHLQSLAPICSNWDYWSHPHVIDAAIVRYNQFVHLVEKAPAAAAAALLPTMDIALVRFVHQSLERLPALTLPKSAPDMAAAAYAETFVQWSEVFNQAYSSFPPSFTAWSNAANALSKATLLRKKWNQSVRLPSMDSRFVGVDRHLPRDGMLWTPSNVDGGDAFFSLRIDFAAVLGTPVMDDRVVQPSNDPVLRLHSGETTADSRRRQL</sequence>
<evidence type="ECO:0000313" key="2">
    <source>
        <dbReference type="EMBL" id="KAF0727187.1"/>
    </source>
</evidence>
<gene>
    <name evidence="2" type="ORF">Ae201684_014717</name>
</gene>
<keyword evidence="3" id="KW-1185">Reference proteome</keyword>
<dbReference type="InterPro" id="IPR009836">
    <property type="entry name" value="GRDP-like"/>
</dbReference>
<organism evidence="2 3">
    <name type="scientific">Aphanomyces euteiches</name>
    <dbReference type="NCBI Taxonomy" id="100861"/>
    <lineage>
        <taxon>Eukaryota</taxon>
        <taxon>Sar</taxon>
        <taxon>Stramenopiles</taxon>
        <taxon>Oomycota</taxon>
        <taxon>Saprolegniomycetes</taxon>
        <taxon>Saprolegniales</taxon>
        <taxon>Verrucalvaceae</taxon>
        <taxon>Aphanomyces</taxon>
    </lineage>
</organism>
<dbReference type="AlphaFoldDB" id="A0A6G0WIZ8"/>
<comment type="caution">
    <text evidence="2">The sequence shown here is derived from an EMBL/GenBank/DDBJ whole genome shotgun (WGS) entry which is preliminary data.</text>
</comment>
<accession>A0A6G0WIZ8</accession>
<reference evidence="2 3" key="1">
    <citation type="submission" date="2019-07" db="EMBL/GenBank/DDBJ databases">
        <title>Genomics analysis of Aphanomyces spp. identifies a new class of oomycete effector associated with host adaptation.</title>
        <authorList>
            <person name="Gaulin E."/>
        </authorList>
    </citation>
    <scope>NUCLEOTIDE SEQUENCE [LARGE SCALE GENOMIC DNA]</scope>
    <source>
        <strain evidence="2 3">ATCC 201684</strain>
    </source>
</reference>
<dbReference type="VEuPathDB" id="FungiDB:AeMF1_000102"/>
<name>A0A6G0WIZ8_9STRA</name>
<dbReference type="Proteomes" id="UP000481153">
    <property type="component" value="Unassembled WGS sequence"/>
</dbReference>
<dbReference type="Pfam" id="PF07173">
    <property type="entry name" value="GRDP-like"/>
    <property type="match status" value="1"/>
</dbReference>
<dbReference type="EMBL" id="VJMJ01000200">
    <property type="protein sequence ID" value="KAF0727187.1"/>
    <property type="molecule type" value="Genomic_DNA"/>
</dbReference>
<protein>
    <submittedName>
        <fullName evidence="2">Uncharacterized protein</fullName>
    </submittedName>
</protein>
<evidence type="ECO:0000256" key="1">
    <source>
        <dbReference type="SAM" id="MobiDB-lite"/>
    </source>
</evidence>